<accession>A0A974CD48</accession>
<evidence type="ECO:0000256" key="1">
    <source>
        <dbReference type="ARBA" id="ARBA00004141"/>
    </source>
</evidence>
<dbReference type="PANTHER" id="PTHR13800:SF6">
    <property type="entry name" value="TRANSIENT RECEPTOR POTENTIAL CATION CHANNEL SUBFAMILY M MEMBER 4"/>
    <property type="match status" value="1"/>
</dbReference>
<evidence type="ECO:0000313" key="6">
    <source>
        <dbReference type="EMBL" id="OCT71002.1"/>
    </source>
</evidence>
<keyword evidence="2" id="KW-0812">Transmembrane</keyword>
<dbReference type="OMA" id="NKHDERR"/>
<gene>
    <name evidence="6" type="ORF">XELAEV_180379155mg</name>
</gene>
<evidence type="ECO:0000256" key="3">
    <source>
        <dbReference type="ARBA" id="ARBA00022989"/>
    </source>
</evidence>
<dbReference type="AlphaFoldDB" id="A0A974CD48"/>
<evidence type="ECO:0000256" key="4">
    <source>
        <dbReference type="ARBA" id="ARBA00023136"/>
    </source>
</evidence>
<dbReference type="GO" id="GO:0099604">
    <property type="term" value="F:ligand-gated calcium channel activity"/>
    <property type="evidence" value="ECO:0007669"/>
    <property type="project" value="TreeGrafter"/>
</dbReference>
<dbReference type="InterPro" id="IPR057366">
    <property type="entry name" value="TRPM-like"/>
</dbReference>
<dbReference type="Proteomes" id="UP000694892">
    <property type="component" value="Chromosome 7S"/>
</dbReference>
<dbReference type="GO" id="GO:0005227">
    <property type="term" value="F:calcium-activated cation channel activity"/>
    <property type="evidence" value="ECO:0007669"/>
    <property type="project" value="TreeGrafter"/>
</dbReference>
<name>A0A974CD48_XENLA</name>
<sequence length="162" mass="18992">ATDLDDTMTDALINNKPKFVKLFVDNGLNIVDYLTYGRLEELYSSVLDNTLLHQLLKNKHDERRNSNKVHHEFPLMDSNGKGMEFKLYEVSKILRDLLGDVCAPFYTHVLGNITRRHSAKKAQEHITVEKYEPKKSTSPWIDLFIWAILQNRDEMASYFWEM</sequence>
<organism evidence="6 7">
    <name type="scientific">Xenopus laevis</name>
    <name type="common">African clawed frog</name>
    <dbReference type="NCBI Taxonomy" id="8355"/>
    <lineage>
        <taxon>Eukaryota</taxon>
        <taxon>Metazoa</taxon>
        <taxon>Chordata</taxon>
        <taxon>Craniata</taxon>
        <taxon>Vertebrata</taxon>
        <taxon>Euteleostomi</taxon>
        <taxon>Amphibia</taxon>
        <taxon>Batrachia</taxon>
        <taxon>Anura</taxon>
        <taxon>Pipoidea</taxon>
        <taxon>Pipidae</taxon>
        <taxon>Xenopodinae</taxon>
        <taxon>Xenopus</taxon>
        <taxon>Xenopus</taxon>
    </lineage>
</organism>
<dbReference type="Pfam" id="PF25508">
    <property type="entry name" value="TRPM2"/>
    <property type="match status" value="1"/>
</dbReference>
<evidence type="ECO:0000259" key="5">
    <source>
        <dbReference type="Pfam" id="PF25508"/>
    </source>
</evidence>
<comment type="subcellular location">
    <subcellularLocation>
        <location evidence="1">Membrane</location>
        <topology evidence="1">Multi-pass membrane protein</topology>
    </subcellularLocation>
</comment>
<feature type="non-terminal residue" evidence="6">
    <location>
        <position position="162"/>
    </location>
</feature>
<keyword evidence="3" id="KW-1133">Transmembrane helix</keyword>
<protein>
    <recommendedName>
        <fullName evidence="5">TRPM-like domain-containing protein</fullName>
    </recommendedName>
</protein>
<reference evidence="7" key="1">
    <citation type="journal article" date="2016" name="Nature">
        <title>Genome evolution in the allotetraploid frog Xenopus laevis.</title>
        <authorList>
            <person name="Session A.M."/>
            <person name="Uno Y."/>
            <person name="Kwon T."/>
            <person name="Chapman J.A."/>
            <person name="Toyoda A."/>
            <person name="Takahashi S."/>
            <person name="Fukui A."/>
            <person name="Hikosaka A."/>
            <person name="Suzuki A."/>
            <person name="Kondo M."/>
            <person name="van Heeringen S.J."/>
            <person name="Quigley I."/>
            <person name="Heinz S."/>
            <person name="Ogino H."/>
            <person name="Ochi H."/>
            <person name="Hellsten U."/>
            <person name="Lyons J.B."/>
            <person name="Simakov O."/>
            <person name="Putnam N."/>
            <person name="Stites J."/>
            <person name="Kuroki Y."/>
            <person name="Tanaka T."/>
            <person name="Michiue T."/>
            <person name="Watanabe M."/>
            <person name="Bogdanovic O."/>
            <person name="Lister R."/>
            <person name="Georgiou G."/>
            <person name="Paranjpe S.S."/>
            <person name="van Kruijsbergen I."/>
            <person name="Shu S."/>
            <person name="Carlson J."/>
            <person name="Kinoshita T."/>
            <person name="Ohta Y."/>
            <person name="Mawaribuchi S."/>
            <person name="Jenkins J."/>
            <person name="Grimwood J."/>
            <person name="Schmutz J."/>
            <person name="Mitros T."/>
            <person name="Mozaffari S.V."/>
            <person name="Suzuki Y."/>
            <person name="Haramoto Y."/>
            <person name="Yamamoto T.S."/>
            <person name="Takagi C."/>
            <person name="Heald R."/>
            <person name="Miller K."/>
            <person name="Haudenschild C."/>
            <person name="Kitzman J."/>
            <person name="Nakayama T."/>
            <person name="Izutsu Y."/>
            <person name="Robert J."/>
            <person name="Fortriede J."/>
            <person name="Burns K."/>
            <person name="Lotay V."/>
            <person name="Karimi K."/>
            <person name="Yasuoka Y."/>
            <person name="Dichmann D.S."/>
            <person name="Flajnik M.F."/>
            <person name="Houston D.W."/>
            <person name="Shendure J."/>
            <person name="DuPasquier L."/>
            <person name="Vize P.D."/>
            <person name="Zorn A.M."/>
            <person name="Ito M."/>
            <person name="Marcotte E.M."/>
            <person name="Wallingford J.B."/>
            <person name="Ito Y."/>
            <person name="Asashima M."/>
            <person name="Ueno N."/>
            <person name="Matsuda Y."/>
            <person name="Veenstra G.J."/>
            <person name="Fujiyama A."/>
            <person name="Harland R.M."/>
            <person name="Taira M."/>
            <person name="Rokhsar D.S."/>
        </authorList>
    </citation>
    <scope>NUCLEOTIDE SEQUENCE [LARGE SCALE GENOMIC DNA]</scope>
    <source>
        <strain evidence="7">J</strain>
    </source>
</reference>
<evidence type="ECO:0000313" key="7">
    <source>
        <dbReference type="Proteomes" id="UP000694892"/>
    </source>
</evidence>
<dbReference type="PANTHER" id="PTHR13800">
    <property type="entry name" value="TRANSIENT RECEPTOR POTENTIAL CATION CHANNEL, SUBFAMILY M, MEMBER 6"/>
    <property type="match status" value="1"/>
</dbReference>
<evidence type="ECO:0000256" key="2">
    <source>
        <dbReference type="ARBA" id="ARBA00022692"/>
    </source>
</evidence>
<dbReference type="EMBL" id="CM004479">
    <property type="protein sequence ID" value="OCT71002.1"/>
    <property type="molecule type" value="Genomic_DNA"/>
</dbReference>
<dbReference type="InterPro" id="IPR050927">
    <property type="entry name" value="TRPM"/>
</dbReference>
<dbReference type="GO" id="GO:0005886">
    <property type="term" value="C:plasma membrane"/>
    <property type="evidence" value="ECO:0007669"/>
    <property type="project" value="TreeGrafter"/>
</dbReference>
<feature type="non-terminal residue" evidence="6">
    <location>
        <position position="1"/>
    </location>
</feature>
<keyword evidence="4" id="KW-0472">Membrane</keyword>
<proteinExistence type="predicted"/>
<feature type="domain" description="TRPM-like" evidence="5">
    <location>
        <begin position="2"/>
        <end position="162"/>
    </location>
</feature>